<accession>A0A1I3ZE84</accession>
<evidence type="ECO:0000313" key="1">
    <source>
        <dbReference type="EMBL" id="SFK42302.1"/>
    </source>
</evidence>
<organism evidence="1 2">
    <name type="scientific">Desulfomicrobium apsheronum</name>
    <dbReference type="NCBI Taxonomy" id="52560"/>
    <lineage>
        <taxon>Bacteria</taxon>
        <taxon>Pseudomonadati</taxon>
        <taxon>Thermodesulfobacteriota</taxon>
        <taxon>Desulfovibrionia</taxon>
        <taxon>Desulfovibrionales</taxon>
        <taxon>Desulfomicrobiaceae</taxon>
        <taxon>Desulfomicrobium</taxon>
    </lineage>
</organism>
<proteinExistence type="predicted"/>
<keyword evidence="2" id="KW-1185">Reference proteome</keyword>
<dbReference type="STRING" id="52560.SAMN04488082_12366"/>
<reference evidence="2" key="1">
    <citation type="submission" date="2016-10" db="EMBL/GenBank/DDBJ databases">
        <authorList>
            <person name="Varghese N."/>
            <person name="Submissions S."/>
        </authorList>
    </citation>
    <scope>NUCLEOTIDE SEQUENCE [LARGE SCALE GENOMIC DNA]</scope>
    <source>
        <strain evidence="2">DSM 5918</strain>
    </source>
</reference>
<sequence>MLSFTEEQMNSLEEMDFEQRILPELCAESRKYNAALLSDLDDAALEERVRESAAAAKRFGLTSRNDVHAFVGLGVGIAQGFYRDPEVRKALEASRHMRCGRIWDLIQRLPSEVWGRVMTVPMDRHVETTPWAEEWVPSLENPGEWR</sequence>
<protein>
    <submittedName>
        <fullName evidence="1">Uncharacterized protein</fullName>
    </submittedName>
</protein>
<dbReference type="AlphaFoldDB" id="A0A1I3ZE84"/>
<dbReference type="Proteomes" id="UP000198635">
    <property type="component" value="Unassembled WGS sequence"/>
</dbReference>
<dbReference type="EMBL" id="FORX01000023">
    <property type="protein sequence ID" value="SFK42302.1"/>
    <property type="molecule type" value="Genomic_DNA"/>
</dbReference>
<gene>
    <name evidence="1" type="ORF">SAMN04488082_12366</name>
</gene>
<name>A0A1I3ZE84_9BACT</name>
<evidence type="ECO:0000313" key="2">
    <source>
        <dbReference type="Proteomes" id="UP000198635"/>
    </source>
</evidence>